<evidence type="ECO:0000259" key="1">
    <source>
        <dbReference type="Pfam" id="PF10543"/>
    </source>
</evidence>
<accession>A0AAU6PFH5</accession>
<gene>
    <name evidence="2" type="ORF">Ctma_0443</name>
</gene>
<organism evidence="2">
    <name type="scientific">Catillopecten margaritatus gill symbiont</name>
    <dbReference type="NCBI Taxonomy" id="3083288"/>
    <lineage>
        <taxon>Bacteria</taxon>
        <taxon>Pseudomonadati</taxon>
        <taxon>Pseudomonadota</taxon>
        <taxon>Gammaproteobacteria</taxon>
        <taxon>sulfur-oxidizing symbionts</taxon>
    </lineage>
</organism>
<evidence type="ECO:0000313" key="2">
    <source>
        <dbReference type="EMBL" id="WXT99739.1"/>
    </source>
</evidence>
<sequence>MSEGLTIDNIQDLIIVIREIPVIIDSDVAKLYGVQTKEVNQAVKNNPDKFPQGFILELDKNELENLRSKNLTTNALESKSKNLRSQNATANLSKTRVTPKAFTEQGLYMLATILKSKQATKTTLQIITTFAKIRNLKQDFNQVLNETNEETKNTIGAKFGAGLMEIFLDEGLESQSSETKINFQCLA</sequence>
<name>A0AAU6PFH5_9GAMM</name>
<proteinExistence type="predicted"/>
<dbReference type="Pfam" id="PF10543">
    <property type="entry name" value="ORF6N"/>
    <property type="match status" value="1"/>
</dbReference>
<dbReference type="EMBL" id="CP138327">
    <property type="protein sequence ID" value="WXT99739.1"/>
    <property type="molecule type" value="Genomic_DNA"/>
</dbReference>
<dbReference type="InterPro" id="IPR018873">
    <property type="entry name" value="KilA-N_DNA-bd_domain"/>
</dbReference>
<protein>
    <recommendedName>
        <fullName evidence="1">KilA-N DNA-binding domain-containing protein</fullName>
    </recommendedName>
</protein>
<reference evidence="2" key="1">
    <citation type="submission" date="2023-10" db="EMBL/GenBank/DDBJ databases">
        <title>The first scallop-associated chemosynthetic bacterial symbiont.</title>
        <authorList>
            <person name="Lin Y.-T."/>
            <person name="Sun J."/>
            <person name="Ip J.C.-H."/>
            <person name="He X."/>
            <person name="Gao Z.-M."/>
            <person name="Perez M."/>
            <person name="Xu T."/>
            <person name="Qian P.-Y."/>
            <person name="Qiu J.-W."/>
        </authorList>
    </citation>
    <scope>NUCLEOTIDE SEQUENCE</scope>
    <source>
        <strain evidence="2">Gill1</strain>
    </source>
</reference>
<dbReference type="AlphaFoldDB" id="A0AAU6PFH5"/>
<feature type="domain" description="KilA-N DNA-binding" evidence="1">
    <location>
        <begin position="13"/>
        <end position="113"/>
    </location>
</feature>